<feature type="non-terminal residue" evidence="1">
    <location>
        <position position="80"/>
    </location>
</feature>
<dbReference type="AlphaFoldDB" id="X0YDJ8"/>
<organism evidence="1">
    <name type="scientific">marine sediment metagenome</name>
    <dbReference type="NCBI Taxonomy" id="412755"/>
    <lineage>
        <taxon>unclassified sequences</taxon>
        <taxon>metagenomes</taxon>
        <taxon>ecological metagenomes</taxon>
    </lineage>
</organism>
<name>X0YDJ8_9ZZZZ</name>
<dbReference type="EMBL" id="BARS01042998">
    <property type="protein sequence ID" value="GAG34891.1"/>
    <property type="molecule type" value="Genomic_DNA"/>
</dbReference>
<gene>
    <name evidence="1" type="ORF">S01H1_65155</name>
</gene>
<protein>
    <submittedName>
        <fullName evidence="1">Uncharacterized protein</fullName>
    </submittedName>
</protein>
<sequence length="80" mass="9512">MLTCFLSEKDVKCRIVKYVDRIWLKDDNNNEVMRAFVIEVYPETKKSLEKFSFIIPRLVKTDNLENLSYASVNPKSFFNE</sequence>
<evidence type="ECO:0000313" key="1">
    <source>
        <dbReference type="EMBL" id="GAG34891.1"/>
    </source>
</evidence>
<proteinExistence type="predicted"/>
<reference evidence="1" key="1">
    <citation type="journal article" date="2014" name="Front. Microbiol.">
        <title>High frequency of phylogenetically diverse reductive dehalogenase-homologous genes in deep subseafloor sedimentary metagenomes.</title>
        <authorList>
            <person name="Kawai M."/>
            <person name="Futagami T."/>
            <person name="Toyoda A."/>
            <person name="Takaki Y."/>
            <person name="Nishi S."/>
            <person name="Hori S."/>
            <person name="Arai W."/>
            <person name="Tsubouchi T."/>
            <person name="Morono Y."/>
            <person name="Uchiyama I."/>
            <person name="Ito T."/>
            <person name="Fujiyama A."/>
            <person name="Inagaki F."/>
            <person name="Takami H."/>
        </authorList>
    </citation>
    <scope>NUCLEOTIDE SEQUENCE</scope>
    <source>
        <strain evidence="1">Expedition CK06-06</strain>
    </source>
</reference>
<comment type="caution">
    <text evidence="1">The sequence shown here is derived from an EMBL/GenBank/DDBJ whole genome shotgun (WGS) entry which is preliminary data.</text>
</comment>
<accession>X0YDJ8</accession>